<dbReference type="AlphaFoldDB" id="A0A4R5DG76"/>
<comment type="caution">
    <text evidence="3">The sequence shown here is derived from an EMBL/GenBank/DDBJ whole genome shotgun (WGS) entry which is preliminary data.</text>
</comment>
<feature type="active site" description="Proton donor" evidence="2">
    <location>
        <position position="42"/>
    </location>
</feature>
<evidence type="ECO:0000313" key="3">
    <source>
        <dbReference type="EMBL" id="TDE10911.1"/>
    </source>
</evidence>
<dbReference type="HAMAP" id="MF_01940">
    <property type="entry name" value="RNA_CPDase"/>
    <property type="match status" value="1"/>
</dbReference>
<keyword evidence="4" id="KW-1185">Reference proteome</keyword>
<evidence type="ECO:0000256" key="1">
    <source>
        <dbReference type="ARBA" id="ARBA00022801"/>
    </source>
</evidence>
<dbReference type="PANTHER" id="PTHR35561:SF1">
    <property type="entry name" value="RNA 2',3'-CYCLIC PHOSPHODIESTERASE"/>
    <property type="match status" value="1"/>
</dbReference>
<dbReference type="Gene3D" id="3.90.1140.10">
    <property type="entry name" value="Cyclic phosphodiesterase"/>
    <property type="match status" value="1"/>
</dbReference>
<proteinExistence type="inferred from homology"/>
<comment type="catalytic activity">
    <reaction evidence="2">
        <text>a 3'-end 2',3'-cyclophospho-ribonucleotide-RNA + H2O = a 3'-end 2'-phospho-ribonucleotide-RNA + H(+)</text>
        <dbReference type="Rhea" id="RHEA:11828"/>
        <dbReference type="Rhea" id="RHEA-COMP:10464"/>
        <dbReference type="Rhea" id="RHEA-COMP:17353"/>
        <dbReference type="ChEBI" id="CHEBI:15377"/>
        <dbReference type="ChEBI" id="CHEBI:15378"/>
        <dbReference type="ChEBI" id="CHEBI:83064"/>
        <dbReference type="ChEBI" id="CHEBI:173113"/>
        <dbReference type="EC" id="3.1.4.58"/>
    </reaction>
</comment>
<dbReference type="NCBIfam" id="TIGR02258">
    <property type="entry name" value="2_5_ligase"/>
    <property type="match status" value="1"/>
</dbReference>
<dbReference type="EC" id="3.1.4.58" evidence="2"/>
<dbReference type="Proteomes" id="UP000294739">
    <property type="component" value="Unassembled WGS sequence"/>
</dbReference>
<dbReference type="GO" id="GO:0008664">
    <property type="term" value="F:RNA 2',3'-cyclic 3'-phosphodiesterase activity"/>
    <property type="evidence" value="ECO:0007669"/>
    <property type="project" value="UniProtKB-EC"/>
</dbReference>
<evidence type="ECO:0000256" key="2">
    <source>
        <dbReference type="HAMAP-Rule" id="MF_01940"/>
    </source>
</evidence>
<protein>
    <recommendedName>
        <fullName evidence="2">RNA 2',3'-cyclic phosphodiesterase</fullName>
        <shortName evidence="2">RNA 2',3'-CPDase</shortName>
        <ecNumber evidence="2">3.1.4.58</ecNumber>
    </recommendedName>
</protein>
<dbReference type="SUPFAM" id="SSF55144">
    <property type="entry name" value="LigT-like"/>
    <property type="match status" value="1"/>
</dbReference>
<gene>
    <name evidence="3" type="primary">thpR</name>
    <name evidence="3" type="ORF">E1269_10530</name>
</gene>
<feature type="short sequence motif" description="HXTX 1" evidence="2">
    <location>
        <begin position="42"/>
        <end position="45"/>
    </location>
</feature>
<reference evidence="3 4" key="1">
    <citation type="submission" date="2019-03" db="EMBL/GenBank/DDBJ databases">
        <title>Draft genome sequences of novel Actinobacteria.</title>
        <authorList>
            <person name="Sahin N."/>
            <person name="Ay H."/>
            <person name="Saygin H."/>
        </authorList>
    </citation>
    <scope>NUCLEOTIDE SEQUENCE [LARGE SCALE GENOMIC DNA]</scope>
    <source>
        <strain evidence="3 4">5K138</strain>
    </source>
</reference>
<evidence type="ECO:0000313" key="4">
    <source>
        <dbReference type="Proteomes" id="UP000294739"/>
    </source>
</evidence>
<dbReference type="InterPro" id="IPR009097">
    <property type="entry name" value="Cyclic_Pdiesterase"/>
</dbReference>
<dbReference type="InParanoid" id="A0A4R5DG76"/>
<dbReference type="RefSeq" id="WP_131894131.1">
    <property type="nucleotide sequence ID" value="NZ_SMKZ01000012.1"/>
</dbReference>
<comment type="function">
    <text evidence="2">Hydrolyzes RNA 2',3'-cyclic phosphodiester to an RNA 2'-phosphomonoester.</text>
</comment>
<dbReference type="GO" id="GO:0004113">
    <property type="term" value="F:2',3'-cyclic-nucleotide 3'-phosphodiesterase activity"/>
    <property type="evidence" value="ECO:0007669"/>
    <property type="project" value="InterPro"/>
</dbReference>
<comment type="similarity">
    <text evidence="2">Belongs to the 2H phosphoesterase superfamily. ThpR family.</text>
</comment>
<feature type="short sequence motif" description="HXTX 2" evidence="2">
    <location>
        <begin position="126"/>
        <end position="129"/>
    </location>
</feature>
<sequence>MRLFVAAVPSPDAVAHLDRAVTPIRDGDHDRRLRWSDPAGWHVTLAFYGDLDQARLPDLTERVRRAAGRYQRARVRLSGAGRFGAAVLWVGVDGDTEVLRRLARSTVAAGRRAGTTHREQQRFRPHVTLARSRQPADLRRYVEILADYAGPSWTVEELTLLSSHPGPPGAGPRYEALATFPVGAEPNTVRAVRPRRRRPA</sequence>
<organism evidence="3 4">
    <name type="scientific">Jiangella asiatica</name>
    <dbReference type="NCBI Taxonomy" id="2530372"/>
    <lineage>
        <taxon>Bacteria</taxon>
        <taxon>Bacillati</taxon>
        <taxon>Actinomycetota</taxon>
        <taxon>Actinomycetes</taxon>
        <taxon>Jiangellales</taxon>
        <taxon>Jiangellaceae</taxon>
        <taxon>Jiangella</taxon>
    </lineage>
</organism>
<dbReference type="EMBL" id="SMKZ01000012">
    <property type="protein sequence ID" value="TDE10911.1"/>
    <property type="molecule type" value="Genomic_DNA"/>
</dbReference>
<dbReference type="Pfam" id="PF13563">
    <property type="entry name" value="2_5_RNA_ligase2"/>
    <property type="match status" value="1"/>
</dbReference>
<feature type="active site" description="Proton acceptor" evidence="2">
    <location>
        <position position="126"/>
    </location>
</feature>
<dbReference type="OrthoDB" id="9787070at2"/>
<accession>A0A4R5DG76</accession>
<dbReference type="InterPro" id="IPR004175">
    <property type="entry name" value="RNA_CPDase"/>
</dbReference>
<dbReference type="PANTHER" id="PTHR35561">
    <property type="entry name" value="RNA 2',3'-CYCLIC PHOSPHODIESTERASE"/>
    <property type="match status" value="1"/>
</dbReference>
<keyword evidence="1 2" id="KW-0378">Hydrolase</keyword>
<name>A0A4R5DG76_9ACTN</name>